<dbReference type="InterPro" id="IPR002734">
    <property type="entry name" value="RibDG_C"/>
</dbReference>
<dbReference type="Pfam" id="PF01872">
    <property type="entry name" value="RibD_C"/>
    <property type="match status" value="1"/>
</dbReference>
<dbReference type="PROSITE" id="PS51747">
    <property type="entry name" value="CYT_DCMP_DEAMINASES_2"/>
    <property type="match status" value="1"/>
</dbReference>
<dbReference type="EC" id="3.5.4.26" evidence="6"/>
<keyword evidence="12" id="KW-0511">Multifunctional enzyme</keyword>
<dbReference type="PIRSF" id="PIRSF006769">
    <property type="entry name" value="RibD"/>
    <property type="match status" value="1"/>
</dbReference>
<proteinExistence type="inferred from homology"/>
<evidence type="ECO:0000256" key="6">
    <source>
        <dbReference type="ARBA" id="ARBA00012766"/>
    </source>
</evidence>
<evidence type="ECO:0000256" key="12">
    <source>
        <dbReference type="ARBA" id="ARBA00023268"/>
    </source>
</evidence>
<dbReference type="PANTHER" id="PTHR38011:SF7">
    <property type="entry name" value="2,5-DIAMINO-6-RIBOSYLAMINO-4(3H)-PYRIMIDINONE 5'-PHOSPHATE REDUCTASE"/>
    <property type="match status" value="1"/>
</dbReference>
<dbReference type="InterPro" id="IPR024072">
    <property type="entry name" value="DHFR-like_dom_sf"/>
</dbReference>
<keyword evidence="10" id="KW-0521">NADP</keyword>
<dbReference type="Pfam" id="PF00383">
    <property type="entry name" value="dCMP_cyt_deam_1"/>
    <property type="match status" value="1"/>
</dbReference>
<comment type="function">
    <text evidence="1">Converts 2,5-diamino-6-(ribosylamino)-4(3h)-pyrimidinone 5'-phosphate into 5-amino-6-(ribosylamino)-2,4(1h,3h)-pyrimidinedione 5'-phosphate.</text>
</comment>
<evidence type="ECO:0000256" key="10">
    <source>
        <dbReference type="ARBA" id="ARBA00022857"/>
    </source>
</evidence>
<name>A0ABX2N5Q2_9SPHN</name>
<dbReference type="PANTHER" id="PTHR38011">
    <property type="entry name" value="DIHYDROFOLATE REDUCTASE FAMILY PROTEIN (AFU_ORTHOLOGUE AFUA_8G06820)"/>
    <property type="match status" value="1"/>
</dbReference>
<gene>
    <name evidence="14" type="primary">ribD</name>
    <name evidence="14" type="ORF">HUO14_14025</name>
</gene>
<comment type="similarity">
    <text evidence="4">In the N-terminal section; belongs to the cytidine and deoxycytidylate deaminase family.</text>
</comment>
<dbReference type="SUPFAM" id="SSF53597">
    <property type="entry name" value="Dihydrofolate reductase-like"/>
    <property type="match status" value="1"/>
</dbReference>
<dbReference type="Proteomes" id="UP000652427">
    <property type="component" value="Unassembled WGS sequence"/>
</dbReference>
<comment type="similarity">
    <text evidence="5">In the C-terminal section; belongs to the HTP reductase family.</text>
</comment>
<dbReference type="EMBL" id="JABWMH010000004">
    <property type="protein sequence ID" value="NVD29014.1"/>
    <property type="molecule type" value="Genomic_DNA"/>
</dbReference>
<evidence type="ECO:0000256" key="2">
    <source>
        <dbReference type="ARBA" id="ARBA00004882"/>
    </source>
</evidence>
<dbReference type="EC" id="1.1.1.193" evidence="7"/>
<dbReference type="InterPro" id="IPR016193">
    <property type="entry name" value="Cytidine_deaminase-like"/>
</dbReference>
<reference evidence="14 15" key="1">
    <citation type="submission" date="2020-06" db="EMBL/GenBank/DDBJ databases">
        <authorList>
            <person name="Kim S.-J."/>
            <person name="Park S.-J."/>
        </authorList>
    </citation>
    <scope>NUCLEOTIDE SEQUENCE [LARGE SCALE GENOMIC DNA]</scope>
    <source>
        <strain evidence="14 15">SW-151</strain>
    </source>
</reference>
<dbReference type="InterPro" id="IPR002125">
    <property type="entry name" value="CMP_dCMP_dom"/>
</dbReference>
<evidence type="ECO:0000313" key="15">
    <source>
        <dbReference type="Proteomes" id="UP000652427"/>
    </source>
</evidence>
<dbReference type="GO" id="GO:0008835">
    <property type="term" value="F:diaminohydroxyphosphoribosylaminopyrimidine deaminase activity"/>
    <property type="evidence" value="ECO:0007669"/>
    <property type="project" value="UniProtKB-EC"/>
</dbReference>
<evidence type="ECO:0000256" key="3">
    <source>
        <dbReference type="ARBA" id="ARBA00004910"/>
    </source>
</evidence>
<comment type="caution">
    <text evidence="14">The sequence shown here is derived from an EMBL/GenBank/DDBJ whole genome shotgun (WGS) entry which is preliminary data.</text>
</comment>
<organism evidence="14 15">
    <name type="scientific">Parasphingorhabdus flavimaris</name>
    <dbReference type="NCBI Taxonomy" id="266812"/>
    <lineage>
        <taxon>Bacteria</taxon>
        <taxon>Pseudomonadati</taxon>
        <taxon>Pseudomonadota</taxon>
        <taxon>Alphaproteobacteria</taxon>
        <taxon>Sphingomonadales</taxon>
        <taxon>Sphingomonadaceae</taxon>
        <taxon>Parasphingorhabdus</taxon>
    </lineage>
</organism>
<keyword evidence="14" id="KW-0378">Hydrolase</keyword>
<dbReference type="CDD" id="cd01284">
    <property type="entry name" value="Riboflavin_deaminase-reductase"/>
    <property type="match status" value="1"/>
</dbReference>
<evidence type="ECO:0000256" key="8">
    <source>
        <dbReference type="ARBA" id="ARBA00019930"/>
    </source>
</evidence>
<keyword evidence="9" id="KW-0686">Riboflavin biosynthesis</keyword>
<evidence type="ECO:0000256" key="5">
    <source>
        <dbReference type="ARBA" id="ARBA00007417"/>
    </source>
</evidence>
<evidence type="ECO:0000256" key="11">
    <source>
        <dbReference type="ARBA" id="ARBA00023002"/>
    </source>
</evidence>
<dbReference type="NCBIfam" id="TIGR00326">
    <property type="entry name" value="eubact_ribD"/>
    <property type="match status" value="1"/>
</dbReference>
<evidence type="ECO:0000256" key="9">
    <source>
        <dbReference type="ARBA" id="ARBA00022619"/>
    </source>
</evidence>
<protein>
    <recommendedName>
        <fullName evidence="8">Riboflavin biosynthesis protein RibD</fullName>
        <ecNumber evidence="7">1.1.1.193</ecNumber>
        <ecNumber evidence="6">3.5.4.26</ecNumber>
    </recommendedName>
</protein>
<keyword evidence="11 14" id="KW-0560">Oxidoreductase</keyword>
<keyword evidence="15" id="KW-1185">Reference proteome</keyword>
<dbReference type="Gene3D" id="3.40.140.10">
    <property type="entry name" value="Cytidine Deaminase, domain 2"/>
    <property type="match status" value="1"/>
</dbReference>
<dbReference type="InterPro" id="IPR050765">
    <property type="entry name" value="Riboflavin_Biosynth_HTPR"/>
</dbReference>
<dbReference type="GO" id="GO:0008703">
    <property type="term" value="F:5-amino-6-(5-phosphoribosylamino)uracil reductase activity"/>
    <property type="evidence" value="ECO:0007669"/>
    <property type="project" value="UniProtKB-EC"/>
</dbReference>
<evidence type="ECO:0000256" key="7">
    <source>
        <dbReference type="ARBA" id="ARBA00013173"/>
    </source>
</evidence>
<feature type="domain" description="CMP/dCMP-type deaminase" evidence="13">
    <location>
        <begin position="1"/>
        <end position="118"/>
    </location>
</feature>
<dbReference type="Gene3D" id="3.40.430.10">
    <property type="entry name" value="Dihydrofolate Reductase, subunit A"/>
    <property type="match status" value="2"/>
</dbReference>
<comment type="pathway">
    <text evidence="3">Cofactor biosynthesis; riboflavin biosynthesis; 5-amino-6-(D-ribitylamino)uracil from GTP: step 3/4.</text>
</comment>
<evidence type="ECO:0000313" key="14">
    <source>
        <dbReference type="EMBL" id="NVD29014.1"/>
    </source>
</evidence>
<evidence type="ECO:0000256" key="4">
    <source>
        <dbReference type="ARBA" id="ARBA00005259"/>
    </source>
</evidence>
<evidence type="ECO:0000256" key="1">
    <source>
        <dbReference type="ARBA" id="ARBA00002151"/>
    </source>
</evidence>
<accession>A0ABX2N5Q2</accession>
<dbReference type="SUPFAM" id="SSF53927">
    <property type="entry name" value="Cytidine deaminase-like"/>
    <property type="match status" value="1"/>
</dbReference>
<dbReference type="InterPro" id="IPR004794">
    <property type="entry name" value="Eubact_RibD"/>
</dbReference>
<sequence length="316" mass="33475">MAMALALSERGRGRTGANPNVGCVIVKQGVIIGRGWTQPGGRPHAEEMALAQAGASAKGADIYVTMEPCAHESARGPTCSNAIIDARPKRVIVATLDADERTRRRGIDRLGDAGIPVSVGIREPEARRAMAGFLSRVEKARPFVTLKLALSLDGCIAMADGSSQWITGDRARAHAHLERARSDAILVGAGTAKADRPTLDVRTDGLTDRSPQPVILGSDPEMPAHWLQISEPAAIADLADINWLLVEGGAQTAASFLQAGMVDRLLLYRAPIIIGGGLSGIGDIGLEKLAAAHGQWRRTDLRPLGQDVLEIYERAA</sequence>
<evidence type="ECO:0000259" key="13">
    <source>
        <dbReference type="PROSITE" id="PS51747"/>
    </source>
</evidence>
<comment type="pathway">
    <text evidence="2">Cofactor biosynthesis; riboflavin biosynthesis; 5-amino-6-(D-ribitylamino)uracil from GTP: step 2/4.</text>
</comment>